<dbReference type="OrthoDB" id="342190at2759"/>
<dbReference type="PANTHER" id="PTHR37807:SF3">
    <property type="entry name" value="OS07G0160300 PROTEIN"/>
    <property type="match status" value="1"/>
</dbReference>
<dbReference type="EMBL" id="BEGY01000018">
    <property type="protein sequence ID" value="GAX76530.1"/>
    <property type="molecule type" value="Genomic_DNA"/>
</dbReference>
<dbReference type="Pfam" id="PF13671">
    <property type="entry name" value="AAA_33"/>
    <property type="match status" value="1"/>
</dbReference>
<dbReference type="PANTHER" id="PTHR37807">
    <property type="entry name" value="OS07G0160300 PROTEIN"/>
    <property type="match status" value="1"/>
</dbReference>
<sequence>MLLLVLMKGHPGCGKSTLARALAKALKFPLVDKDDARDAMQCLISDCTYQETHPDVIGQTLNEISYEIMFATAATQLSVGLSVIVDCPLAYARLYHRAAAIAEQYGARVTVIECICSDEALWRVRLETRSALDSGSSKVHKPKSWAQIQALMYKYNGCWEWSTDGSVSLNCHVTIDSAFMSTCDAVVHIMEQLPPYTHG</sequence>
<dbReference type="Proteomes" id="UP000232323">
    <property type="component" value="Unassembled WGS sequence"/>
</dbReference>
<reference evidence="1 2" key="1">
    <citation type="submission" date="2017-08" db="EMBL/GenBank/DDBJ databases">
        <title>Acidophilic green algal genome provides insights into adaptation to an acidic environment.</title>
        <authorList>
            <person name="Hirooka S."/>
            <person name="Hirose Y."/>
            <person name="Kanesaki Y."/>
            <person name="Higuchi S."/>
            <person name="Fujiwara T."/>
            <person name="Onuma R."/>
            <person name="Era A."/>
            <person name="Ohbayashi R."/>
            <person name="Uzuka A."/>
            <person name="Nozaki H."/>
            <person name="Yoshikawa H."/>
            <person name="Miyagishima S.Y."/>
        </authorList>
    </citation>
    <scope>NUCLEOTIDE SEQUENCE [LARGE SCALE GENOMIC DNA]</scope>
    <source>
        <strain evidence="1 2">NIES-2499</strain>
    </source>
</reference>
<name>A0A250X1B9_9CHLO</name>
<dbReference type="Gene3D" id="3.40.50.300">
    <property type="entry name" value="P-loop containing nucleotide triphosphate hydrolases"/>
    <property type="match status" value="1"/>
</dbReference>
<dbReference type="STRING" id="1157962.A0A250X1B9"/>
<dbReference type="AlphaFoldDB" id="A0A250X1B9"/>
<dbReference type="SUPFAM" id="SSF52540">
    <property type="entry name" value="P-loop containing nucleoside triphosphate hydrolases"/>
    <property type="match status" value="1"/>
</dbReference>
<proteinExistence type="predicted"/>
<gene>
    <name evidence="1" type="ORF">CEUSTIGMA_g3976.t1</name>
</gene>
<organism evidence="1 2">
    <name type="scientific">Chlamydomonas eustigma</name>
    <dbReference type="NCBI Taxonomy" id="1157962"/>
    <lineage>
        <taxon>Eukaryota</taxon>
        <taxon>Viridiplantae</taxon>
        <taxon>Chlorophyta</taxon>
        <taxon>core chlorophytes</taxon>
        <taxon>Chlorophyceae</taxon>
        <taxon>CS clade</taxon>
        <taxon>Chlamydomonadales</taxon>
        <taxon>Chlamydomonadaceae</taxon>
        <taxon>Chlamydomonas</taxon>
    </lineage>
</organism>
<evidence type="ECO:0000313" key="2">
    <source>
        <dbReference type="Proteomes" id="UP000232323"/>
    </source>
</evidence>
<comment type="caution">
    <text evidence="1">The sequence shown here is derived from an EMBL/GenBank/DDBJ whole genome shotgun (WGS) entry which is preliminary data.</text>
</comment>
<evidence type="ECO:0008006" key="3">
    <source>
        <dbReference type="Google" id="ProtNLM"/>
    </source>
</evidence>
<accession>A0A250X1B9</accession>
<evidence type="ECO:0000313" key="1">
    <source>
        <dbReference type="EMBL" id="GAX76530.1"/>
    </source>
</evidence>
<protein>
    <recommendedName>
        <fullName evidence="3">Zeta toxin domain-containing protein</fullName>
    </recommendedName>
</protein>
<dbReference type="InterPro" id="IPR027417">
    <property type="entry name" value="P-loop_NTPase"/>
</dbReference>
<keyword evidence="2" id="KW-1185">Reference proteome</keyword>